<dbReference type="EMBL" id="GL882887">
    <property type="protein sequence ID" value="EGF78943.1"/>
    <property type="molecule type" value="Genomic_DNA"/>
</dbReference>
<dbReference type="RefSeq" id="XP_006680234.1">
    <property type="nucleotide sequence ID" value="XM_006680171.1"/>
</dbReference>
<dbReference type="InParanoid" id="F4P7H3"/>
<feature type="non-terminal residue" evidence="4">
    <location>
        <position position="1"/>
    </location>
</feature>
<dbReference type="PROSITE" id="PS00108">
    <property type="entry name" value="PROTEIN_KINASE_ST"/>
    <property type="match status" value="1"/>
</dbReference>
<feature type="non-terminal residue" evidence="4">
    <location>
        <position position="124"/>
    </location>
</feature>
<sequence length="124" mass="13768">TMRDIFTGIVKGVQYLHKSNIIHGDIKEENVLVGIDSTCMTHQARLCDFGHSYIAIKSSPSMHMYGTKVFCPPELVGNFIARTNGKQTYPTRVDGFAQDVWALGLVLYAMVYGAIPDETRGLLD</sequence>
<dbReference type="OrthoDB" id="4062651at2759"/>
<keyword evidence="1" id="KW-0547">Nucleotide-binding</keyword>
<evidence type="ECO:0000256" key="1">
    <source>
        <dbReference type="ARBA" id="ARBA00022741"/>
    </source>
</evidence>
<dbReference type="SUPFAM" id="SSF56112">
    <property type="entry name" value="Protein kinase-like (PK-like)"/>
    <property type="match status" value="1"/>
</dbReference>
<dbReference type="GO" id="GO:0005829">
    <property type="term" value="C:cytosol"/>
    <property type="evidence" value="ECO:0000318"/>
    <property type="project" value="GO_Central"/>
</dbReference>
<dbReference type="InterPro" id="IPR000719">
    <property type="entry name" value="Prot_kinase_dom"/>
</dbReference>
<dbReference type="PANTHER" id="PTHR24346:SF51">
    <property type="entry name" value="PAS DOMAIN-CONTAINING SERINE_THREONINE-PROTEIN KINASE"/>
    <property type="match status" value="1"/>
</dbReference>
<dbReference type="PROSITE" id="PS50011">
    <property type="entry name" value="PROTEIN_KINASE_DOM"/>
    <property type="match status" value="1"/>
</dbReference>
<dbReference type="InterPro" id="IPR011009">
    <property type="entry name" value="Kinase-like_dom_sf"/>
</dbReference>
<evidence type="ECO:0000259" key="3">
    <source>
        <dbReference type="PROSITE" id="PS50011"/>
    </source>
</evidence>
<evidence type="ECO:0000256" key="2">
    <source>
        <dbReference type="ARBA" id="ARBA00022840"/>
    </source>
</evidence>
<gene>
    <name evidence="4" type="ORF">BATDEDRAFT_6445</name>
</gene>
<dbReference type="STRING" id="684364.F4P7H3"/>
<dbReference type="GO" id="GO:0005634">
    <property type="term" value="C:nucleus"/>
    <property type="evidence" value="ECO:0000318"/>
    <property type="project" value="GO_Central"/>
</dbReference>
<dbReference type="InterPro" id="IPR008271">
    <property type="entry name" value="Ser/Thr_kinase_AS"/>
</dbReference>
<dbReference type="GO" id="GO:0045719">
    <property type="term" value="P:negative regulation of glycogen biosynthetic process"/>
    <property type="evidence" value="ECO:0000318"/>
    <property type="project" value="GO_Central"/>
</dbReference>
<keyword evidence="5" id="KW-1185">Reference proteome</keyword>
<dbReference type="GeneID" id="18241589"/>
<accession>F4P7H3</accession>
<evidence type="ECO:0000313" key="4">
    <source>
        <dbReference type="EMBL" id="EGF78943.1"/>
    </source>
</evidence>
<dbReference type="GO" id="GO:0005737">
    <property type="term" value="C:cytoplasm"/>
    <property type="evidence" value="ECO:0000318"/>
    <property type="project" value="GO_Central"/>
</dbReference>
<evidence type="ECO:0000313" key="5">
    <source>
        <dbReference type="Proteomes" id="UP000007241"/>
    </source>
</evidence>
<dbReference type="Gene3D" id="1.10.510.10">
    <property type="entry name" value="Transferase(Phosphotransferase) domain 1"/>
    <property type="match status" value="1"/>
</dbReference>
<proteinExistence type="predicted"/>
<dbReference type="PANTHER" id="PTHR24346">
    <property type="entry name" value="MAP/MICROTUBULE AFFINITY-REGULATING KINASE"/>
    <property type="match status" value="1"/>
</dbReference>
<name>F4P7H3_BATDJ</name>
<dbReference type="AlphaFoldDB" id="F4P7H3"/>
<dbReference type="Proteomes" id="UP000007241">
    <property type="component" value="Unassembled WGS sequence"/>
</dbReference>
<keyword evidence="2" id="KW-0067">ATP-binding</keyword>
<reference evidence="4 5" key="1">
    <citation type="submission" date="2009-12" db="EMBL/GenBank/DDBJ databases">
        <title>The draft genome of Batrachochytrium dendrobatidis.</title>
        <authorList>
            <consortium name="US DOE Joint Genome Institute (JGI-PGF)"/>
            <person name="Kuo A."/>
            <person name="Salamov A."/>
            <person name="Schmutz J."/>
            <person name="Lucas S."/>
            <person name="Pitluck S."/>
            <person name="Rosenblum E."/>
            <person name="Stajich J."/>
            <person name="Eisen M."/>
            <person name="Grigoriev I.V."/>
        </authorList>
    </citation>
    <scope>NUCLEOTIDE SEQUENCE [LARGE SCALE GENOMIC DNA]</scope>
    <source>
        <strain evidence="5">JAM81 / FGSC 10211</strain>
    </source>
</reference>
<feature type="domain" description="Protein kinase" evidence="3">
    <location>
        <begin position="1"/>
        <end position="124"/>
    </location>
</feature>
<dbReference type="HOGENOM" id="CLU_2009314_0_0_1"/>
<dbReference type="GO" id="GO:0005524">
    <property type="term" value="F:ATP binding"/>
    <property type="evidence" value="ECO:0007669"/>
    <property type="project" value="UniProtKB-KW"/>
</dbReference>
<dbReference type="GO" id="GO:0004674">
    <property type="term" value="F:protein serine/threonine kinase activity"/>
    <property type="evidence" value="ECO:0000318"/>
    <property type="project" value="GO_Central"/>
</dbReference>
<dbReference type="Pfam" id="PF00069">
    <property type="entry name" value="Pkinase"/>
    <property type="match status" value="1"/>
</dbReference>
<dbReference type="GO" id="GO:0035556">
    <property type="term" value="P:intracellular signal transduction"/>
    <property type="evidence" value="ECO:0000318"/>
    <property type="project" value="GO_Central"/>
</dbReference>
<protein>
    <recommendedName>
        <fullName evidence="3">Protein kinase domain-containing protein</fullName>
    </recommendedName>
</protein>
<organism evidence="4 5">
    <name type="scientific">Batrachochytrium dendrobatidis (strain JAM81 / FGSC 10211)</name>
    <name type="common">Frog chytrid fungus</name>
    <dbReference type="NCBI Taxonomy" id="684364"/>
    <lineage>
        <taxon>Eukaryota</taxon>
        <taxon>Fungi</taxon>
        <taxon>Fungi incertae sedis</taxon>
        <taxon>Chytridiomycota</taxon>
        <taxon>Chytridiomycota incertae sedis</taxon>
        <taxon>Chytridiomycetes</taxon>
        <taxon>Rhizophydiales</taxon>
        <taxon>Rhizophydiales incertae sedis</taxon>
        <taxon>Batrachochytrium</taxon>
    </lineage>
</organism>